<evidence type="ECO:0000256" key="2">
    <source>
        <dbReference type="ARBA" id="ARBA00022692"/>
    </source>
</evidence>
<evidence type="ECO:0000259" key="7">
    <source>
        <dbReference type="PROSITE" id="PS51140"/>
    </source>
</evidence>
<feature type="region of interest" description="Disordered" evidence="5">
    <location>
        <begin position="211"/>
        <end position="272"/>
    </location>
</feature>
<proteinExistence type="predicted"/>
<comment type="caution">
    <text evidence="8">The sequence shown here is derived from an EMBL/GenBank/DDBJ whole genome shotgun (WGS) entry which is preliminary data.</text>
</comment>
<feature type="transmembrane region" description="Helical" evidence="6">
    <location>
        <begin position="145"/>
        <end position="176"/>
    </location>
</feature>
<evidence type="ECO:0000256" key="4">
    <source>
        <dbReference type="ARBA" id="ARBA00023136"/>
    </source>
</evidence>
<keyword evidence="9" id="KW-1185">Reference proteome</keyword>
<dbReference type="PROSITE" id="PS51140">
    <property type="entry name" value="CUE"/>
    <property type="match status" value="1"/>
</dbReference>
<dbReference type="InterPro" id="IPR035952">
    <property type="entry name" value="Rhomboid-like_sf"/>
</dbReference>
<evidence type="ECO:0000256" key="1">
    <source>
        <dbReference type="ARBA" id="ARBA00004141"/>
    </source>
</evidence>
<dbReference type="PANTHER" id="PTHR43066:SF21">
    <property type="entry name" value="UBIQUITIN-ASSOCIATED DOMAIN-CONTAINING PROTEIN 2"/>
    <property type="match status" value="1"/>
</dbReference>
<gene>
    <name evidence="8" type="ORF">NLI96_g3344</name>
</gene>
<accession>A0AAD5V769</accession>
<keyword evidence="4 6" id="KW-0472">Membrane</keyword>
<dbReference type="GO" id="GO:0004252">
    <property type="term" value="F:serine-type endopeptidase activity"/>
    <property type="evidence" value="ECO:0007669"/>
    <property type="project" value="TreeGrafter"/>
</dbReference>
<dbReference type="Pfam" id="PF02845">
    <property type="entry name" value="CUE"/>
    <property type="match status" value="1"/>
</dbReference>
<keyword evidence="2 6" id="KW-0812">Transmembrane</keyword>
<dbReference type="InterPro" id="IPR003892">
    <property type="entry name" value="CUE"/>
</dbReference>
<feature type="compositionally biased region" description="Polar residues" evidence="5">
    <location>
        <begin position="248"/>
        <end position="271"/>
    </location>
</feature>
<dbReference type="EMBL" id="JANAWD010000084">
    <property type="protein sequence ID" value="KAJ3487732.1"/>
    <property type="molecule type" value="Genomic_DNA"/>
</dbReference>
<dbReference type="SUPFAM" id="SSF144091">
    <property type="entry name" value="Rhomboid-like"/>
    <property type="match status" value="1"/>
</dbReference>
<dbReference type="PANTHER" id="PTHR43066">
    <property type="entry name" value="RHOMBOID-RELATED PROTEIN"/>
    <property type="match status" value="1"/>
</dbReference>
<comment type="subcellular location">
    <subcellularLocation>
        <location evidence="1">Membrane</location>
        <topology evidence="1">Multi-pass membrane protein</topology>
    </subcellularLocation>
</comment>
<name>A0AAD5V769_9APHY</name>
<evidence type="ECO:0000256" key="3">
    <source>
        <dbReference type="ARBA" id="ARBA00022989"/>
    </source>
</evidence>
<evidence type="ECO:0000256" key="6">
    <source>
        <dbReference type="SAM" id="Phobius"/>
    </source>
</evidence>
<dbReference type="AlphaFoldDB" id="A0AAD5V769"/>
<feature type="transmembrane region" description="Helical" evidence="6">
    <location>
        <begin position="106"/>
        <end position="125"/>
    </location>
</feature>
<feature type="transmembrane region" description="Helical" evidence="6">
    <location>
        <begin position="74"/>
        <end position="99"/>
    </location>
</feature>
<dbReference type="Proteomes" id="UP001212997">
    <property type="component" value="Unassembled WGS sequence"/>
</dbReference>
<dbReference type="GO" id="GO:0043130">
    <property type="term" value="F:ubiquitin binding"/>
    <property type="evidence" value="ECO:0007669"/>
    <property type="project" value="InterPro"/>
</dbReference>
<reference evidence="8" key="1">
    <citation type="submission" date="2022-07" db="EMBL/GenBank/DDBJ databases">
        <title>Genome Sequence of Physisporinus lineatus.</title>
        <authorList>
            <person name="Buettner E."/>
        </authorList>
    </citation>
    <scope>NUCLEOTIDE SEQUENCE</scope>
    <source>
        <strain evidence="8">VT162</strain>
    </source>
</reference>
<evidence type="ECO:0000313" key="8">
    <source>
        <dbReference type="EMBL" id="KAJ3487732.1"/>
    </source>
</evidence>
<evidence type="ECO:0000313" key="9">
    <source>
        <dbReference type="Proteomes" id="UP001212997"/>
    </source>
</evidence>
<keyword evidence="3 6" id="KW-1133">Transmembrane helix</keyword>
<dbReference type="CDD" id="cd14279">
    <property type="entry name" value="CUE"/>
    <property type="match status" value="1"/>
</dbReference>
<dbReference type="GO" id="GO:0016020">
    <property type="term" value="C:membrane"/>
    <property type="evidence" value="ECO:0007669"/>
    <property type="project" value="UniProtKB-SubCell"/>
</dbReference>
<feature type="domain" description="CUE" evidence="7">
    <location>
        <begin position="299"/>
        <end position="341"/>
    </location>
</feature>
<evidence type="ECO:0000256" key="5">
    <source>
        <dbReference type="SAM" id="MobiDB-lite"/>
    </source>
</evidence>
<protein>
    <recommendedName>
        <fullName evidence="7">CUE domain-containing protein</fullName>
    </recommendedName>
</protein>
<organism evidence="8 9">
    <name type="scientific">Meripilus lineatus</name>
    <dbReference type="NCBI Taxonomy" id="2056292"/>
    <lineage>
        <taxon>Eukaryota</taxon>
        <taxon>Fungi</taxon>
        <taxon>Dikarya</taxon>
        <taxon>Basidiomycota</taxon>
        <taxon>Agaricomycotina</taxon>
        <taxon>Agaricomycetes</taxon>
        <taxon>Polyporales</taxon>
        <taxon>Meripilaceae</taxon>
        <taxon>Meripilus</taxon>
    </lineage>
</organism>
<sequence length="346" mass="37897">MMLGVALASISAGIFDVKHYLHLQIVPHISKYHQYWRLASHHIACVNSSDLFLIELLLYNASVHIERAFGSAKFASFLIIATILNTLSVFTGLMTLYLFPPMGDAFNYVPAGPIALVWSIVYQYLQLVPNAYQFRVFGVELNDKIWVYALAGLLAMSNVPSVLLPTAVGLLTGFIYRSDILQLKGWRIPRRVSQFSQSWITPLLGEPGSLRRSNRVLPETRQRAQDAATLPAEDEVVTTARTPRATDANAQTQRPNDSDASTPSGDSTQPTGGLVRQWVSELTGAARSTSGAAGTVRVPTDAEIQVLTGMFPDIGRDELLGVLQRSSSIESAAETLLSSQTDSNYR</sequence>